<dbReference type="EMBL" id="CAICTM010000076">
    <property type="protein sequence ID" value="CAB9500167.1"/>
    <property type="molecule type" value="Genomic_DNA"/>
</dbReference>
<evidence type="ECO:0000256" key="2">
    <source>
        <dbReference type="ARBA" id="ARBA00022692"/>
    </source>
</evidence>
<feature type="compositionally biased region" description="Polar residues" evidence="5">
    <location>
        <begin position="382"/>
        <end position="401"/>
    </location>
</feature>
<sequence length="454" mass="51145">MSSASASITSPYSDYQLEDAKYIPLVVIGCMGSFLSVFGSCGVMYMSWQDKDFSKDLQSRLLFALSLCEALFSLSTFWSPFLTPAFVGMPGSIGTFSSCSFIGFAFMTGNLMTACYSGSLSLYYYLVVRRNWKDHDFASWRWEPILHAVAILLPLLITTVAASTQSINPIGLQSQLCLLMVWPWQCEETDTIPCTRSSPEIVGLLTLAMFAYQGFFTILGLICTVLVWKTVRQTLRRSVHRTMDSQQTQARMRQVRIQATLYSLAHLNTFLWPLMCMILSASLHPADVKVAIQTPGFYTLVFLTWTLFPLQGVFNFFIYTRVKAREWRMLQPEQSSFWVYRQVLNGTELPRGGGRRSSSNTSRNNKRSVSRLCGSTEPISAPWSTSEHAMMRSNNNPQQHNNKSEHHDLSECNQSTTTTTPIPVLDASVKMEEQSSVDSTEHVVLSNSEPNPQK</sequence>
<reference evidence="7" key="1">
    <citation type="submission" date="2020-06" db="EMBL/GenBank/DDBJ databases">
        <authorList>
            <consortium name="Plant Systems Biology data submission"/>
        </authorList>
    </citation>
    <scope>NUCLEOTIDE SEQUENCE</scope>
    <source>
        <strain evidence="7">D6</strain>
    </source>
</reference>
<dbReference type="Proteomes" id="UP001153069">
    <property type="component" value="Unassembled WGS sequence"/>
</dbReference>
<feature type="transmembrane region" description="Helical" evidence="6">
    <location>
        <begin position="60"/>
        <end position="81"/>
    </location>
</feature>
<feature type="compositionally biased region" description="Polar residues" evidence="5">
    <location>
        <begin position="411"/>
        <end position="421"/>
    </location>
</feature>
<organism evidence="7 8">
    <name type="scientific">Seminavis robusta</name>
    <dbReference type="NCBI Taxonomy" id="568900"/>
    <lineage>
        <taxon>Eukaryota</taxon>
        <taxon>Sar</taxon>
        <taxon>Stramenopiles</taxon>
        <taxon>Ochrophyta</taxon>
        <taxon>Bacillariophyta</taxon>
        <taxon>Bacillariophyceae</taxon>
        <taxon>Bacillariophycidae</taxon>
        <taxon>Naviculales</taxon>
        <taxon>Naviculaceae</taxon>
        <taxon>Seminavis</taxon>
    </lineage>
</organism>
<feature type="transmembrane region" description="Helical" evidence="6">
    <location>
        <begin position="101"/>
        <end position="125"/>
    </location>
</feature>
<evidence type="ECO:0000256" key="3">
    <source>
        <dbReference type="ARBA" id="ARBA00022989"/>
    </source>
</evidence>
<dbReference type="Gene3D" id="1.20.1070.10">
    <property type="entry name" value="Rhodopsin 7-helix transmembrane proteins"/>
    <property type="match status" value="1"/>
</dbReference>
<evidence type="ECO:0000256" key="6">
    <source>
        <dbReference type="SAM" id="Phobius"/>
    </source>
</evidence>
<comment type="subcellular location">
    <subcellularLocation>
        <location evidence="1">Membrane</location>
        <topology evidence="1">Multi-pass membrane protein</topology>
    </subcellularLocation>
</comment>
<dbReference type="AlphaFoldDB" id="A0A9N8DC71"/>
<evidence type="ECO:0000256" key="4">
    <source>
        <dbReference type="ARBA" id="ARBA00023136"/>
    </source>
</evidence>
<feature type="transmembrane region" description="Helical" evidence="6">
    <location>
        <begin position="296"/>
        <end position="319"/>
    </location>
</feature>
<dbReference type="GO" id="GO:0007189">
    <property type="term" value="P:adenylate cyclase-activating G protein-coupled receptor signaling pathway"/>
    <property type="evidence" value="ECO:0007669"/>
    <property type="project" value="TreeGrafter"/>
</dbReference>
<keyword evidence="3 6" id="KW-1133">Transmembrane helix</keyword>
<protein>
    <recommendedName>
        <fullName evidence="9">G-protein coupled receptors family 1 profile domain-containing protein</fullName>
    </recommendedName>
</protein>
<feature type="compositionally biased region" description="Polar residues" evidence="5">
    <location>
        <begin position="445"/>
        <end position="454"/>
    </location>
</feature>
<evidence type="ECO:0008006" key="9">
    <source>
        <dbReference type="Google" id="ProtNLM"/>
    </source>
</evidence>
<name>A0A9N8DC71_9STRA</name>
<dbReference type="GO" id="GO:0005886">
    <property type="term" value="C:plasma membrane"/>
    <property type="evidence" value="ECO:0007669"/>
    <property type="project" value="TreeGrafter"/>
</dbReference>
<feature type="transmembrane region" description="Helical" evidence="6">
    <location>
        <begin position="201"/>
        <end position="228"/>
    </location>
</feature>
<comment type="caution">
    <text evidence="7">The sequence shown here is derived from an EMBL/GenBank/DDBJ whole genome shotgun (WGS) entry which is preliminary data.</text>
</comment>
<evidence type="ECO:0000256" key="1">
    <source>
        <dbReference type="ARBA" id="ARBA00004141"/>
    </source>
</evidence>
<keyword evidence="4 6" id="KW-0472">Membrane</keyword>
<evidence type="ECO:0000313" key="8">
    <source>
        <dbReference type="Proteomes" id="UP001153069"/>
    </source>
</evidence>
<evidence type="ECO:0000256" key="5">
    <source>
        <dbReference type="SAM" id="MobiDB-lite"/>
    </source>
</evidence>
<dbReference type="SUPFAM" id="SSF81321">
    <property type="entry name" value="Family A G protein-coupled receptor-like"/>
    <property type="match status" value="1"/>
</dbReference>
<feature type="transmembrane region" description="Helical" evidence="6">
    <location>
        <begin position="145"/>
        <end position="164"/>
    </location>
</feature>
<feature type="region of interest" description="Disordered" evidence="5">
    <location>
        <begin position="349"/>
        <end position="454"/>
    </location>
</feature>
<keyword evidence="2 6" id="KW-0812">Transmembrane</keyword>
<dbReference type="PANTHER" id="PTHR23112:SF0">
    <property type="entry name" value="TRANSMEMBRANE PROTEIN 116"/>
    <property type="match status" value="1"/>
</dbReference>
<feature type="transmembrane region" description="Helical" evidence="6">
    <location>
        <begin position="22"/>
        <end position="48"/>
    </location>
</feature>
<accession>A0A9N8DC71</accession>
<feature type="transmembrane region" description="Helical" evidence="6">
    <location>
        <begin position="261"/>
        <end position="284"/>
    </location>
</feature>
<dbReference type="GO" id="GO:0004930">
    <property type="term" value="F:G protein-coupled receptor activity"/>
    <property type="evidence" value="ECO:0007669"/>
    <property type="project" value="TreeGrafter"/>
</dbReference>
<proteinExistence type="predicted"/>
<gene>
    <name evidence="7" type="ORF">SEMRO_77_G042030.1</name>
</gene>
<keyword evidence="8" id="KW-1185">Reference proteome</keyword>
<evidence type="ECO:0000313" key="7">
    <source>
        <dbReference type="EMBL" id="CAB9500167.1"/>
    </source>
</evidence>
<dbReference type="PANTHER" id="PTHR23112">
    <property type="entry name" value="G PROTEIN-COUPLED RECEPTOR 157-RELATED"/>
    <property type="match status" value="1"/>
</dbReference>